<name>A0ABV5M2S9_9ACTN</name>
<reference evidence="1 2" key="1">
    <citation type="submission" date="2024-09" db="EMBL/GenBank/DDBJ databases">
        <authorList>
            <person name="Sun Q."/>
            <person name="Mori K."/>
        </authorList>
    </citation>
    <scope>NUCLEOTIDE SEQUENCE [LARGE SCALE GENOMIC DNA]</scope>
    <source>
        <strain evidence="1 2">JCM 3307</strain>
    </source>
</reference>
<organism evidence="1 2">
    <name type="scientific">Dactylosporangium vinaceum</name>
    <dbReference type="NCBI Taxonomy" id="53362"/>
    <lineage>
        <taxon>Bacteria</taxon>
        <taxon>Bacillati</taxon>
        <taxon>Actinomycetota</taxon>
        <taxon>Actinomycetes</taxon>
        <taxon>Micromonosporales</taxon>
        <taxon>Micromonosporaceae</taxon>
        <taxon>Dactylosporangium</taxon>
    </lineage>
</organism>
<proteinExistence type="predicted"/>
<keyword evidence="2" id="KW-1185">Reference proteome</keyword>
<protein>
    <submittedName>
        <fullName evidence="1">Uncharacterized protein</fullName>
    </submittedName>
</protein>
<evidence type="ECO:0000313" key="1">
    <source>
        <dbReference type="EMBL" id="MFB9443167.1"/>
    </source>
</evidence>
<dbReference type="Proteomes" id="UP001589608">
    <property type="component" value="Unassembled WGS sequence"/>
</dbReference>
<gene>
    <name evidence="1" type="ORF">ACFFTR_08735</name>
</gene>
<comment type="caution">
    <text evidence="1">The sequence shown here is derived from an EMBL/GenBank/DDBJ whole genome shotgun (WGS) entry which is preliminary data.</text>
</comment>
<dbReference type="RefSeq" id="WP_380027644.1">
    <property type="nucleotide sequence ID" value="NZ_JBHMCA010000020.1"/>
</dbReference>
<dbReference type="EMBL" id="JBHMCA010000020">
    <property type="protein sequence ID" value="MFB9443167.1"/>
    <property type="molecule type" value="Genomic_DNA"/>
</dbReference>
<evidence type="ECO:0000313" key="2">
    <source>
        <dbReference type="Proteomes" id="UP001589608"/>
    </source>
</evidence>
<sequence>MRIVEFRAGGRAGRRAVAFAAERGHEATAVVRDRSRDLAFSYGDLAAALVDEAETPRHHREPVAVAR</sequence>
<accession>A0ABV5M2S9</accession>